<proteinExistence type="predicted"/>
<dbReference type="EMBL" id="UGQS01000002">
    <property type="protein sequence ID" value="STZ76338.1"/>
    <property type="molecule type" value="Genomic_DNA"/>
</dbReference>
<sequence length="133" mass="14174">MKQAFSLLWGLPHDGGRLKSATLRPLTIGAELRALEAYEDFAEAHKPGKTESGVAMTLAYWTQQLSVDGLPPSVMSIAWLMDNLVGEDYRIILDESETLRAKSAAASDNPQQPAEAAEPNPTTTGTPPAPAAA</sequence>
<evidence type="ECO:0000313" key="2">
    <source>
        <dbReference type="EMBL" id="STZ76338.1"/>
    </source>
</evidence>
<keyword evidence="3" id="KW-1185">Reference proteome</keyword>
<protein>
    <submittedName>
        <fullName evidence="2">Uncharacterized protein</fullName>
    </submittedName>
</protein>
<dbReference type="AlphaFoldDB" id="A0A378UG24"/>
<evidence type="ECO:0000256" key="1">
    <source>
        <dbReference type="SAM" id="MobiDB-lite"/>
    </source>
</evidence>
<organism evidence="2 3">
    <name type="scientific">Bergeriella denitrificans</name>
    <name type="common">Neisseria denitrificans</name>
    <dbReference type="NCBI Taxonomy" id="494"/>
    <lineage>
        <taxon>Bacteria</taxon>
        <taxon>Pseudomonadati</taxon>
        <taxon>Pseudomonadota</taxon>
        <taxon>Betaproteobacteria</taxon>
        <taxon>Neisseriales</taxon>
        <taxon>Neisseriaceae</taxon>
        <taxon>Bergeriella</taxon>
    </lineage>
</organism>
<feature type="region of interest" description="Disordered" evidence="1">
    <location>
        <begin position="100"/>
        <end position="133"/>
    </location>
</feature>
<accession>A0A378UG24</accession>
<name>A0A378UG24_BERDE</name>
<gene>
    <name evidence="2" type="ORF">NCTC10295_01099</name>
</gene>
<dbReference type="RefSeq" id="WP_066076148.1">
    <property type="nucleotide sequence ID" value="NZ_CP181246.1"/>
</dbReference>
<evidence type="ECO:0000313" key="3">
    <source>
        <dbReference type="Proteomes" id="UP000254651"/>
    </source>
</evidence>
<reference evidence="2 3" key="1">
    <citation type="submission" date="2018-06" db="EMBL/GenBank/DDBJ databases">
        <authorList>
            <consortium name="Pathogen Informatics"/>
            <person name="Doyle S."/>
        </authorList>
    </citation>
    <scope>NUCLEOTIDE SEQUENCE [LARGE SCALE GENOMIC DNA]</scope>
    <source>
        <strain evidence="2 3">NCTC10295</strain>
    </source>
</reference>
<feature type="compositionally biased region" description="Low complexity" evidence="1">
    <location>
        <begin position="109"/>
        <end position="126"/>
    </location>
</feature>
<dbReference type="Proteomes" id="UP000254651">
    <property type="component" value="Unassembled WGS sequence"/>
</dbReference>